<feature type="transmembrane region" description="Helical" evidence="1">
    <location>
        <begin position="12"/>
        <end position="39"/>
    </location>
</feature>
<evidence type="ECO:0000313" key="2">
    <source>
        <dbReference type="EMBL" id="KAK5048849.1"/>
    </source>
</evidence>
<dbReference type="GO" id="GO:0019706">
    <property type="term" value="F:protein-cysteine S-palmitoyltransferase activity"/>
    <property type="evidence" value="ECO:0007669"/>
    <property type="project" value="UniProtKB-EC"/>
</dbReference>
<dbReference type="EMBL" id="JAVRRF010000049">
    <property type="protein sequence ID" value="KAK5048849.1"/>
    <property type="molecule type" value="Genomic_DNA"/>
</dbReference>
<organism evidence="2 3">
    <name type="scientific">Exophiala sideris</name>
    <dbReference type="NCBI Taxonomy" id="1016849"/>
    <lineage>
        <taxon>Eukaryota</taxon>
        <taxon>Fungi</taxon>
        <taxon>Dikarya</taxon>
        <taxon>Ascomycota</taxon>
        <taxon>Pezizomycotina</taxon>
        <taxon>Eurotiomycetes</taxon>
        <taxon>Chaetothyriomycetidae</taxon>
        <taxon>Chaetothyriales</taxon>
        <taxon>Herpotrichiellaceae</taxon>
        <taxon>Exophiala</taxon>
    </lineage>
</organism>
<evidence type="ECO:0000313" key="3">
    <source>
        <dbReference type="Proteomes" id="UP001345691"/>
    </source>
</evidence>
<name>A0ABR0IUV5_9EURO</name>
<keyword evidence="1" id="KW-1133">Transmembrane helix</keyword>
<comment type="caution">
    <text evidence="2">The sequence shown here is derived from an EMBL/GenBank/DDBJ whole genome shotgun (WGS) entry which is preliminary data.</text>
</comment>
<keyword evidence="2" id="KW-0012">Acyltransferase</keyword>
<dbReference type="Proteomes" id="UP001345691">
    <property type="component" value="Unassembled WGS sequence"/>
</dbReference>
<keyword evidence="1" id="KW-0472">Membrane</keyword>
<gene>
    <name evidence="2" type="primary">SWF1</name>
    <name evidence="2" type="ORF">LTR69_011194</name>
</gene>
<keyword evidence="3" id="KW-1185">Reference proteome</keyword>
<keyword evidence="1" id="KW-0812">Transmembrane</keyword>
<proteinExistence type="predicted"/>
<keyword evidence="2" id="KW-0808">Transferase</keyword>
<evidence type="ECO:0000256" key="1">
    <source>
        <dbReference type="SAM" id="Phobius"/>
    </source>
</evidence>
<accession>A0ABR0IUV5</accession>
<protein>
    <submittedName>
        <fullName evidence="2">Palmitoyltransferase swf1</fullName>
        <ecNumber evidence="2">2.3.1.225</ecNumber>
    </submittedName>
</protein>
<reference evidence="2 3" key="1">
    <citation type="submission" date="2023-08" db="EMBL/GenBank/DDBJ databases">
        <title>Black Yeasts Isolated from many extreme environments.</title>
        <authorList>
            <person name="Coleine C."/>
            <person name="Stajich J.E."/>
            <person name="Selbmann L."/>
        </authorList>
    </citation>
    <scope>NUCLEOTIDE SEQUENCE [LARGE SCALE GENOMIC DNA]</scope>
    <source>
        <strain evidence="2 3">CCFEE 6328</strain>
    </source>
</reference>
<sequence length="176" mass="20549">MEYEDGMGVEWRIGAVMMLAFMSFPLAVGFLVYHVYLIWAGMTTNESAKWTDWKEDIEDEVVYKARISELRESYPPLPEDVEPRDQDVRWPAGVRAKWWLVRMEDGRKPTIRSRAKEGDGEGNGIEHDRDVVDERWVKVQSLTEVENVYDLGFWENLKDSMSNRGSLWVSVRVTTQ</sequence>
<dbReference type="EC" id="2.3.1.225" evidence="2"/>